<evidence type="ECO:0000256" key="7">
    <source>
        <dbReference type="ARBA" id="ARBA00022840"/>
    </source>
</evidence>
<dbReference type="InterPro" id="IPR036640">
    <property type="entry name" value="ABC1_TM_sf"/>
</dbReference>
<feature type="transmembrane region" description="Helical" evidence="11">
    <location>
        <begin position="814"/>
        <end position="839"/>
    </location>
</feature>
<feature type="transmembrane region" description="Helical" evidence="11">
    <location>
        <begin position="763"/>
        <end position="794"/>
    </location>
</feature>
<feature type="domain" description="ABC transporter" evidence="12">
    <location>
        <begin position="416"/>
        <end position="655"/>
    </location>
</feature>
<dbReference type="InterPro" id="IPR039421">
    <property type="entry name" value="Type_1_exporter"/>
</dbReference>
<evidence type="ECO:0000256" key="6">
    <source>
        <dbReference type="ARBA" id="ARBA00022741"/>
    </source>
</evidence>
<dbReference type="FunFam" id="3.40.50.300:FF:000251">
    <property type="entry name" value="ABC transporter B family member 19"/>
    <property type="match status" value="1"/>
</dbReference>
<dbReference type="Pfam" id="PF00664">
    <property type="entry name" value="ABC_membrane"/>
    <property type="match status" value="2"/>
</dbReference>
<evidence type="ECO:0000256" key="5">
    <source>
        <dbReference type="ARBA" id="ARBA00022737"/>
    </source>
</evidence>
<dbReference type="Gene3D" id="1.20.1560.10">
    <property type="entry name" value="ABC transporter type 1, transmembrane domain"/>
    <property type="match status" value="2"/>
</dbReference>
<dbReference type="InterPro" id="IPR027417">
    <property type="entry name" value="P-loop_NTPase"/>
</dbReference>
<dbReference type="PANTHER" id="PTHR43394:SF27">
    <property type="entry name" value="ATP-DEPENDENT TRANSLOCASE ABCB1-LIKE"/>
    <property type="match status" value="1"/>
</dbReference>
<dbReference type="OrthoDB" id="6500128at2759"/>
<feature type="transmembrane region" description="Helical" evidence="11">
    <location>
        <begin position="138"/>
        <end position="162"/>
    </location>
</feature>
<feature type="domain" description="ABC transporter" evidence="12">
    <location>
        <begin position="1093"/>
        <end position="1334"/>
    </location>
</feature>
<dbReference type="PROSITE" id="PS00211">
    <property type="entry name" value="ABC_TRANSPORTER_1"/>
    <property type="match status" value="2"/>
</dbReference>
<feature type="region of interest" description="Disordered" evidence="10">
    <location>
        <begin position="47"/>
        <end position="72"/>
    </location>
</feature>
<evidence type="ECO:0000256" key="10">
    <source>
        <dbReference type="SAM" id="MobiDB-lite"/>
    </source>
</evidence>
<keyword evidence="3" id="KW-0813">Transport</keyword>
<dbReference type="CDD" id="cd18578">
    <property type="entry name" value="ABC_6TM_Pgp_ABCB1_D2_like"/>
    <property type="match status" value="1"/>
</dbReference>
<comment type="subcellular location">
    <subcellularLocation>
        <location evidence="1">Membrane</location>
        <topology evidence="1">Multi-pass membrane protein</topology>
    </subcellularLocation>
</comment>
<comment type="similarity">
    <text evidence="2">Belongs to the ABC transporter superfamily. ABCB family. Multidrug resistance exporter (TC 3.A.1.201) subfamily.</text>
</comment>
<dbReference type="PROSITE" id="PS50893">
    <property type="entry name" value="ABC_TRANSPORTER_2"/>
    <property type="match status" value="2"/>
</dbReference>
<evidence type="ECO:0000256" key="4">
    <source>
        <dbReference type="ARBA" id="ARBA00022692"/>
    </source>
</evidence>
<dbReference type="InterPro" id="IPR003439">
    <property type="entry name" value="ABC_transporter-like_ATP-bd"/>
</dbReference>
<sequence length="1341" mass="148850">MNTDESKSEAASLSSLTDKKVDITTITEKELQQLEIEKLQRQISKSATIATQEEQNNKSIKKNGKKKKKKEKKPSVSILTLFRFSTRRDRFMMCFALIGSAFSGAILPISIIIFGDFLRNLTSALTNPAILLDETRPLILTLVYLGTAVLVAAYFANSFWIMTGENQTRRIRMLYLHAVLRQDMSWFDKAEEGSLTTRLAADTQMIQDGISEKFGMMVLCAAQFLSGYIVAFVKGWKMALVILATMPLMLGTGASMGILITRYTLKVQNSYADAGSVAEQVFAGLRTVYSFSLQERFAQRFEKELVKARKMGIKRGAVLGFGFASFMAILFLTYALAFWYGSQLVKSGEFDGSNVLVVFMGMMMGSMALLQVPPNLSAVSSACGAAHKIYLTIDRVPEIDPDSEEGSIPEKLHGEIEFKNVKFKYPTRPDLMILKDLSLKIQPGKTVAFVGASGSGKSTAIQLLQRFYDPIEGEVMLDGKNLTSYNVRWLRQHIGVVGQEPVLFNMSIKQNLLMGVTDPEKITQDDIIEACKKANCHTFISQLPDGYNTLVGEHGGMLSGGQKQRVAIARAILKNPTILLLDEATSALDTQSERLVQHALDAAAADRTTIVIAHRLSTIRNADLIVVMRQGELIEQGNHEQLIEKGGVYFELVKKQQIALTKDDSDDDTKDGSTEKKTEMLLQQEKEELQQFQQHQKNELYADEKEEEKESYEKDAKDHRRISVASSVDAYELKLKREKQNKKEVKQQKAPVFKVLKMMRPEWHLMAIGCCGAALSGAVFPCFAFAFSQVIVYLTDPTKRDQIDVAPVQGTNLYAFLFVMIAIAAFIGFSVQTISFEVAGERFTERLRGLIFRAYMRQEVGYFDEDENSMGALTTKLAVDAKNVNELVTKVWGDFLQVFFTACAGLGIAFAYSWLLTLIILCVTPFIIVASGSESRVQRGFEDNTKKANAQSGEVAGEAIKEIRTIAALNKQSHFEAKYFKATEHPHKLATRKALLASIGHALFRGFNLYTNAIAFYAGVRLIMDERVDFQNMFTAMMAIMITATNVGRGSVFTATFAKAKYSAISAFEVLEREPKIDPDLEGIEPNSVNGDVKFEEITFAYPARPDNPVFEGKFGFHGKANQTIALVGPSGCGKSTTIGMLLRWYDPQGGVVRLDEQSVNTHTLGNLRSHMALVGQEPVLFDLSIGDNIRFGVENVEVTQEQVEEACRAANIHQFVSTLPDGYDTRVGDKGSQLSGGQKQRIAIARAWIRKPKILLLDEATSALDSESEKLVQASLDKVLSEGGRTTITIAHRLSTIQNSDLICVVKDGRVIEQGTHWELLKLNGAYSELVHQQSLAVTH</sequence>
<dbReference type="Gene3D" id="3.40.50.300">
    <property type="entry name" value="P-loop containing nucleotide triphosphate hydrolases"/>
    <property type="match status" value="2"/>
</dbReference>
<dbReference type="InterPro" id="IPR011527">
    <property type="entry name" value="ABC1_TM_dom"/>
</dbReference>
<feature type="transmembrane region" description="Helical" evidence="11">
    <location>
        <begin position="239"/>
        <end position="260"/>
    </location>
</feature>
<organism evidence="14 15">
    <name type="scientific">Circinella minor</name>
    <dbReference type="NCBI Taxonomy" id="1195481"/>
    <lineage>
        <taxon>Eukaryota</taxon>
        <taxon>Fungi</taxon>
        <taxon>Fungi incertae sedis</taxon>
        <taxon>Mucoromycota</taxon>
        <taxon>Mucoromycotina</taxon>
        <taxon>Mucoromycetes</taxon>
        <taxon>Mucorales</taxon>
        <taxon>Lichtheimiaceae</taxon>
        <taxon>Circinella</taxon>
    </lineage>
</organism>
<dbReference type="InterPro" id="IPR017871">
    <property type="entry name" value="ABC_transporter-like_CS"/>
</dbReference>
<evidence type="ECO:0000256" key="11">
    <source>
        <dbReference type="SAM" id="Phobius"/>
    </source>
</evidence>
<dbReference type="SUPFAM" id="SSF52540">
    <property type="entry name" value="P-loop containing nucleoside triphosphate hydrolases"/>
    <property type="match status" value="2"/>
</dbReference>
<feature type="domain" description="ABC transmembrane type-1" evidence="13">
    <location>
        <begin position="767"/>
        <end position="1059"/>
    </location>
</feature>
<dbReference type="GO" id="GO:0016887">
    <property type="term" value="F:ATP hydrolysis activity"/>
    <property type="evidence" value="ECO:0007669"/>
    <property type="project" value="InterPro"/>
</dbReference>
<proteinExistence type="inferred from homology"/>
<keyword evidence="4 11" id="KW-0812">Transmembrane</keyword>
<gene>
    <name evidence="14" type="ORF">INT45_005862</name>
</gene>
<protein>
    <recommendedName>
        <fullName evidence="16">ATP-binding cassette, subfamily B (MDR/TAP), member 1</fullName>
    </recommendedName>
</protein>
<keyword evidence="8 11" id="KW-1133">Transmembrane helix</keyword>
<evidence type="ECO:0000259" key="12">
    <source>
        <dbReference type="PROSITE" id="PS50893"/>
    </source>
</evidence>
<dbReference type="PANTHER" id="PTHR43394">
    <property type="entry name" value="ATP-DEPENDENT PERMEASE MDL1, MITOCHONDRIAL"/>
    <property type="match status" value="1"/>
</dbReference>
<evidence type="ECO:0000256" key="9">
    <source>
        <dbReference type="ARBA" id="ARBA00023136"/>
    </source>
</evidence>
<dbReference type="CDD" id="cd03249">
    <property type="entry name" value="ABC_MTABC3_MDL1_MDL2"/>
    <property type="match status" value="2"/>
</dbReference>
<evidence type="ECO:0000259" key="13">
    <source>
        <dbReference type="PROSITE" id="PS50929"/>
    </source>
</evidence>
<reference evidence="14 15" key="1">
    <citation type="submission" date="2020-12" db="EMBL/GenBank/DDBJ databases">
        <title>Metabolic potential, ecology and presence of endohyphal bacteria is reflected in genomic diversity of Mucoromycotina.</title>
        <authorList>
            <person name="Muszewska A."/>
            <person name="Okrasinska A."/>
            <person name="Steczkiewicz K."/>
            <person name="Drgas O."/>
            <person name="Orlowska M."/>
            <person name="Perlinska-Lenart U."/>
            <person name="Aleksandrzak-Piekarczyk T."/>
            <person name="Szatraj K."/>
            <person name="Zielenkiewicz U."/>
            <person name="Pilsyk S."/>
            <person name="Malc E."/>
            <person name="Mieczkowski P."/>
            <person name="Kruszewska J.S."/>
            <person name="Biernat P."/>
            <person name="Pawlowska J."/>
        </authorList>
    </citation>
    <scope>NUCLEOTIDE SEQUENCE [LARGE SCALE GENOMIC DNA]</scope>
    <source>
        <strain evidence="14 15">CBS 142.35</strain>
    </source>
</reference>
<dbReference type="InterPro" id="IPR003593">
    <property type="entry name" value="AAA+_ATPase"/>
</dbReference>
<keyword evidence="5" id="KW-0677">Repeat</keyword>
<dbReference type="Proteomes" id="UP000646827">
    <property type="component" value="Unassembled WGS sequence"/>
</dbReference>
<dbReference type="GO" id="GO:0005743">
    <property type="term" value="C:mitochondrial inner membrane"/>
    <property type="evidence" value="ECO:0007669"/>
    <property type="project" value="TreeGrafter"/>
</dbReference>
<feature type="transmembrane region" description="Helical" evidence="11">
    <location>
        <begin position="91"/>
        <end position="118"/>
    </location>
</feature>
<dbReference type="GO" id="GO:0015421">
    <property type="term" value="F:ABC-type oligopeptide transporter activity"/>
    <property type="evidence" value="ECO:0007669"/>
    <property type="project" value="TreeGrafter"/>
</dbReference>
<keyword evidence="15" id="KW-1185">Reference proteome</keyword>
<dbReference type="SUPFAM" id="SSF90123">
    <property type="entry name" value="ABC transporter transmembrane region"/>
    <property type="match status" value="2"/>
</dbReference>
<evidence type="ECO:0000256" key="2">
    <source>
        <dbReference type="ARBA" id="ARBA00007577"/>
    </source>
</evidence>
<feature type="domain" description="ABC transmembrane type-1" evidence="13">
    <location>
        <begin position="95"/>
        <end position="381"/>
    </location>
</feature>
<dbReference type="SMART" id="SM00382">
    <property type="entry name" value="AAA"/>
    <property type="match status" value="2"/>
</dbReference>
<keyword evidence="6" id="KW-0547">Nucleotide-binding</keyword>
<feature type="compositionally biased region" description="Basic residues" evidence="10">
    <location>
        <begin position="59"/>
        <end position="72"/>
    </location>
</feature>
<name>A0A8H7VEJ5_9FUNG</name>
<accession>A0A8H7VEJ5</accession>
<keyword evidence="9 11" id="KW-0472">Membrane</keyword>
<dbReference type="CDD" id="cd18577">
    <property type="entry name" value="ABC_6TM_Pgp_ABCB1_D1_like"/>
    <property type="match status" value="1"/>
</dbReference>
<evidence type="ECO:0000313" key="14">
    <source>
        <dbReference type="EMBL" id="KAG2220101.1"/>
    </source>
</evidence>
<keyword evidence="7" id="KW-0067">ATP-binding</keyword>
<dbReference type="Pfam" id="PF00005">
    <property type="entry name" value="ABC_tran"/>
    <property type="match status" value="2"/>
</dbReference>
<feature type="transmembrane region" description="Helical" evidence="11">
    <location>
        <begin position="317"/>
        <end position="340"/>
    </location>
</feature>
<dbReference type="FunFam" id="1.20.1560.10:FF:000018">
    <property type="entry name" value="ATP-binding cassette subfamily B member 11"/>
    <property type="match status" value="1"/>
</dbReference>
<dbReference type="PROSITE" id="PS50929">
    <property type="entry name" value="ABC_TM1F"/>
    <property type="match status" value="2"/>
</dbReference>
<evidence type="ECO:0000256" key="3">
    <source>
        <dbReference type="ARBA" id="ARBA00022448"/>
    </source>
</evidence>
<feature type="transmembrane region" description="Helical" evidence="11">
    <location>
        <begin position="898"/>
        <end position="928"/>
    </location>
</feature>
<dbReference type="EMBL" id="JAEPRB010000152">
    <property type="protein sequence ID" value="KAG2220101.1"/>
    <property type="molecule type" value="Genomic_DNA"/>
</dbReference>
<dbReference type="GO" id="GO:0090374">
    <property type="term" value="P:oligopeptide export from mitochondrion"/>
    <property type="evidence" value="ECO:0007669"/>
    <property type="project" value="TreeGrafter"/>
</dbReference>
<evidence type="ECO:0000256" key="8">
    <source>
        <dbReference type="ARBA" id="ARBA00022989"/>
    </source>
</evidence>
<feature type="transmembrane region" description="Helical" evidence="11">
    <location>
        <begin position="214"/>
        <end position="233"/>
    </location>
</feature>
<comment type="caution">
    <text evidence="14">The sequence shown here is derived from an EMBL/GenBank/DDBJ whole genome shotgun (WGS) entry which is preliminary data.</text>
</comment>
<feature type="region of interest" description="Disordered" evidence="10">
    <location>
        <begin position="693"/>
        <end position="718"/>
    </location>
</feature>
<dbReference type="GO" id="GO:0005524">
    <property type="term" value="F:ATP binding"/>
    <property type="evidence" value="ECO:0007669"/>
    <property type="project" value="UniProtKB-KW"/>
</dbReference>
<evidence type="ECO:0000256" key="1">
    <source>
        <dbReference type="ARBA" id="ARBA00004141"/>
    </source>
</evidence>
<evidence type="ECO:0000313" key="15">
    <source>
        <dbReference type="Proteomes" id="UP000646827"/>
    </source>
</evidence>
<evidence type="ECO:0008006" key="16">
    <source>
        <dbReference type="Google" id="ProtNLM"/>
    </source>
</evidence>
<dbReference type="FunFam" id="3.40.50.300:FF:000205">
    <property type="entry name" value="ABC transporter B family member 4"/>
    <property type="match status" value="1"/>
</dbReference>